<feature type="transmembrane region" description="Helical" evidence="8">
    <location>
        <begin position="151"/>
        <end position="173"/>
    </location>
</feature>
<dbReference type="PROSITE" id="PS50283">
    <property type="entry name" value="NA_SOLUT_SYMP_3"/>
    <property type="match status" value="1"/>
</dbReference>
<feature type="transmembrane region" description="Helical" evidence="8">
    <location>
        <begin position="620"/>
        <end position="645"/>
    </location>
</feature>
<sequence>MVEFGTLIPPFTQYQYQDSFFGGEAPLSVGVGYAVVLGFGLFFSILTTIIVYVNRFFGSKGDITSEHFNTAGRMIKTGLTASVIVSQWTWAATLLQSSNVAWAYGVSGPFWYASGATIQVLLFGVLAISLKKVSPSAHTVAEIVNARWGRNAHLTFLFFCFMANIIVTSMLLLGGAATVEALTGMDYRLASFLIPWGVILYTASGGLQATFLASYIHTVIIYAVLITMIFIVYVKVYSSDVIYDFLDRTVTYSLDECKEIFSDKDGVTFFEPQKYACGPVPKNHDGSYLTMLSGDGLMFGVINIVGNFGTVFVDQSYWQSAIAARPSSAARGYLLGGICWFAIPFSLATSLGLASTALMLPITASEAGSGLVPPAVATHLMGDAGSALILVMLFMAIVSTGSAESIAVSSLVAYDIYREYINPEATGDDILKVSRIVIVAFGLFMGVFSIVLFEIGLNLGWVYLFMGVVIGSAVIPLWNMMTWSKASGTGAIIAAWSGLLLAIIGWLCAAKIHGGSVSVATLGANEVMLSGNLIAILSSGAIHYVYSVFIDPQEYDFAELDQHITLVEEDNRGLTDEEKNPVELRRAERWITRRGYVLTLVLIVIWPLLSVPAGKFTQSYFAFWVLVAIAWGFGAAIIITVLPLAESQEDIGTALTGIWNMITGREAARPEGFDEQQEGLVAGGAPKTVGEDDEEAISPVAKMEEEEIVHEVDA</sequence>
<dbReference type="AlphaFoldDB" id="A0A9N8EA89"/>
<feature type="transmembrane region" description="Helical" evidence="8">
    <location>
        <begin position="384"/>
        <end position="412"/>
    </location>
</feature>
<evidence type="ECO:0000256" key="5">
    <source>
        <dbReference type="ARBA" id="ARBA00022989"/>
    </source>
</evidence>
<gene>
    <name evidence="9" type="ORF">SEMRO_873_G214090.1</name>
</gene>
<dbReference type="Gene3D" id="1.20.1730.10">
    <property type="entry name" value="Sodium/glucose cotransporter"/>
    <property type="match status" value="1"/>
</dbReference>
<dbReference type="GO" id="GO:0015204">
    <property type="term" value="F:urea transmembrane transporter activity"/>
    <property type="evidence" value="ECO:0007669"/>
    <property type="project" value="InterPro"/>
</dbReference>
<feature type="transmembrane region" description="Helical" evidence="8">
    <location>
        <begin position="433"/>
        <end position="453"/>
    </location>
</feature>
<dbReference type="GO" id="GO:0005886">
    <property type="term" value="C:plasma membrane"/>
    <property type="evidence" value="ECO:0007669"/>
    <property type="project" value="TreeGrafter"/>
</dbReference>
<feature type="transmembrane region" description="Helical" evidence="8">
    <location>
        <begin position="333"/>
        <end position="364"/>
    </location>
</feature>
<feature type="transmembrane region" description="Helical" evidence="8">
    <location>
        <begin position="296"/>
        <end position="313"/>
    </location>
</feature>
<evidence type="ECO:0000256" key="7">
    <source>
        <dbReference type="RuleBase" id="RU362091"/>
    </source>
</evidence>
<keyword evidence="4 8" id="KW-0812">Transmembrane</keyword>
<feature type="transmembrane region" description="Helical" evidence="8">
    <location>
        <begin position="219"/>
        <end position="238"/>
    </location>
</feature>
<evidence type="ECO:0000256" key="3">
    <source>
        <dbReference type="ARBA" id="ARBA00022448"/>
    </source>
</evidence>
<dbReference type="OrthoDB" id="6132759at2759"/>
<dbReference type="InterPro" id="IPR001734">
    <property type="entry name" value="Na/solute_symporter"/>
</dbReference>
<keyword evidence="10" id="KW-1185">Reference proteome</keyword>
<comment type="caution">
    <text evidence="9">The sequence shown here is derived from an EMBL/GenBank/DDBJ whole genome shotgun (WGS) entry which is preliminary data.</text>
</comment>
<feature type="transmembrane region" description="Helical" evidence="8">
    <location>
        <begin position="31"/>
        <end position="53"/>
    </location>
</feature>
<feature type="transmembrane region" description="Helical" evidence="8">
    <location>
        <begin position="459"/>
        <end position="478"/>
    </location>
</feature>
<evidence type="ECO:0000256" key="4">
    <source>
        <dbReference type="ARBA" id="ARBA00022692"/>
    </source>
</evidence>
<dbReference type="EMBL" id="CAICTM010000872">
    <property type="protein sequence ID" value="CAB9517686.1"/>
    <property type="molecule type" value="Genomic_DNA"/>
</dbReference>
<comment type="similarity">
    <text evidence="2 7">Belongs to the sodium:solute symporter (SSF) (TC 2.A.21) family.</text>
</comment>
<dbReference type="PANTHER" id="PTHR46154:SF4">
    <property type="entry name" value="UREA ACTIVE TRANSPORTER"/>
    <property type="match status" value="1"/>
</dbReference>
<reference evidence="9" key="1">
    <citation type="submission" date="2020-06" db="EMBL/GenBank/DDBJ databases">
        <authorList>
            <consortium name="Plant Systems Biology data submission"/>
        </authorList>
    </citation>
    <scope>NUCLEOTIDE SEQUENCE</scope>
    <source>
        <strain evidence="9">D6</strain>
    </source>
</reference>
<protein>
    <submittedName>
        <fullName evidence="9">Urea-proton symporter DUR3</fullName>
    </submittedName>
</protein>
<feature type="transmembrane region" description="Helical" evidence="8">
    <location>
        <begin position="74"/>
        <end position="90"/>
    </location>
</feature>
<feature type="transmembrane region" description="Helical" evidence="8">
    <location>
        <begin position="595"/>
        <end position="614"/>
    </location>
</feature>
<keyword evidence="3" id="KW-0813">Transport</keyword>
<evidence type="ECO:0000313" key="10">
    <source>
        <dbReference type="Proteomes" id="UP001153069"/>
    </source>
</evidence>
<evidence type="ECO:0000256" key="8">
    <source>
        <dbReference type="SAM" id="Phobius"/>
    </source>
</evidence>
<dbReference type="Pfam" id="PF00474">
    <property type="entry name" value="SSF"/>
    <property type="match status" value="1"/>
</dbReference>
<proteinExistence type="inferred from homology"/>
<evidence type="ECO:0000256" key="6">
    <source>
        <dbReference type="ARBA" id="ARBA00023136"/>
    </source>
</evidence>
<name>A0A9N8EA89_9STRA</name>
<organism evidence="9 10">
    <name type="scientific">Seminavis robusta</name>
    <dbReference type="NCBI Taxonomy" id="568900"/>
    <lineage>
        <taxon>Eukaryota</taxon>
        <taxon>Sar</taxon>
        <taxon>Stramenopiles</taxon>
        <taxon>Ochrophyta</taxon>
        <taxon>Bacillariophyta</taxon>
        <taxon>Bacillariophyceae</taxon>
        <taxon>Bacillariophycidae</taxon>
        <taxon>Naviculales</taxon>
        <taxon>Naviculaceae</taxon>
        <taxon>Seminavis</taxon>
    </lineage>
</organism>
<dbReference type="PANTHER" id="PTHR46154">
    <property type="match status" value="1"/>
</dbReference>
<evidence type="ECO:0000256" key="2">
    <source>
        <dbReference type="ARBA" id="ARBA00006434"/>
    </source>
</evidence>
<feature type="transmembrane region" description="Helical" evidence="8">
    <location>
        <begin position="193"/>
        <end position="212"/>
    </location>
</feature>
<dbReference type="CDD" id="cd11476">
    <property type="entry name" value="SLC5sbd_DUR3"/>
    <property type="match status" value="1"/>
</dbReference>
<dbReference type="InterPro" id="IPR031155">
    <property type="entry name" value="DUR"/>
</dbReference>
<evidence type="ECO:0000313" key="9">
    <source>
        <dbReference type="EMBL" id="CAB9517686.1"/>
    </source>
</evidence>
<dbReference type="InterPro" id="IPR038377">
    <property type="entry name" value="Na/Glc_symporter_sf"/>
</dbReference>
<evidence type="ECO:0000256" key="1">
    <source>
        <dbReference type="ARBA" id="ARBA00004141"/>
    </source>
</evidence>
<keyword evidence="5 8" id="KW-1133">Transmembrane helix</keyword>
<accession>A0A9N8EA89</accession>
<feature type="transmembrane region" description="Helical" evidence="8">
    <location>
        <begin position="490"/>
        <end position="507"/>
    </location>
</feature>
<feature type="transmembrane region" description="Helical" evidence="8">
    <location>
        <begin position="527"/>
        <end position="546"/>
    </location>
</feature>
<keyword evidence="6 8" id="KW-0472">Membrane</keyword>
<comment type="subcellular location">
    <subcellularLocation>
        <location evidence="1">Membrane</location>
        <topology evidence="1">Multi-pass membrane protein</topology>
    </subcellularLocation>
</comment>
<dbReference type="Proteomes" id="UP001153069">
    <property type="component" value="Unassembled WGS sequence"/>
</dbReference>
<feature type="transmembrane region" description="Helical" evidence="8">
    <location>
        <begin position="110"/>
        <end position="130"/>
    </location>
</feature>